<dbReference type="Pfam" id="PF01512">
    <property type="entry name" value="Complex1_51K"/>
    <property type="match status" value="1"/>
</dbReference>
<reference evidence="13" key="1">
    <citation type="submission" date="2015-10" db="EMBL/GenBank/DDBJ databases">
        <authorList>
            <person name="Gilbert D.G."/>
        </authorList>
    </citation>
    <scope>NUCLEOTIDE SEQUENCE</scope>
</reference>
<dbReference type="InterPro" id="IPR037225">
    <property type="entry name" value="Nuo51_FMN-bd_sf"/>
</dbReference>
<evidence type="ECO:0000256" key="4">
    <source>
        <dbReference type="ARBA" id="ARBA00022485"/>
    </source>
</evidence>
<evidence type="ECO:0000256" key="7">
    <source>
        <dbReference type="ARBA" id="ARBA00022723"/>
    </source>
</evidence>
<dbReference type="GO" id="GO:0046872">
    <property type="term" value="F:metal ion binding"/>
    <property type="evidence" value="ECO:0007669"/>
    <property type="project" value="UniProtKB-KW"/>
</dbReference>
<dbReference type="Gene3D" id="3.10.20.600">
    <property type="match status" value="1"/>
</dbReference>
<dbReference type="Gene3D" id="3.40.50.11540">
    <property type="entry name" value="NADH-ubiquinone oxidoreductase 51kDa subunit"/>
    <property type="match status" value="1"/>
</dbReference>
<evidence type="ECO:0000256" key="2">
    <source>
        <dbReference type="ARBA" id="ARBA00001966"/>
    </source>
</evidence>
<evidence type="ECO:0000313" key="13">
    <source>
        <dbReference type="EMBL" id="CUV08902.1"/>
    </source>
</evidence>
<keyword evidence="8" id="KW-1278">Translocase</keyword>
<keyword evidence="9" id="KW-0408">Iron</keyword>
<dbReference type="InterPro" id="IPR011538">
    <property type="entry name" value="Nuo51_FMN-bd"/>
</dbReference>
<dbReference type="Gene3D" id="6.10.250.1450">
    <property type="match status" value="1"/>
</dbReference>
<dbReference type="Gene3D" id="1.20.1440.230">
    <property type="entry name" value="NADH-ubiquinone oxidoreductase 51kDa subunit, iron-sulphur binding domain"/>
    <property type="match status" value="1"/>
</dbReference>
<keyword evidence="11" id="KW-0520">NAD</keyword>
<keyword evidence="10" id="KW-0411">Iron-sulfur</keyword>
<evidence type="ECO:0000256" key="9">
    <source>
        <dbReference type="ARBA" id="ARBA00023004"/>
    </source>
</evidence>
<keyword evidence="13" id="KW-0560">Oxidoreductase</keyword>
<evidence type="ECO:0000259" key="12">
    <source>
        <dbReference type="SMART" id="SM00928"/>
    </source>
</evidence>
<dbReference type="GO" id="GO:0051287">
    <property type="term" value="F:NAD binding"/>
    <property type="evidence" value="ECO:0007669"/>
    <property type="project" value="InterPro"/>
</dbReference>
<keyword evidence="13" id="KW-0830">Ubiquinone</keyword>
<comment type="similarity">
    <text evidence="3">Belongs to the complex I 51 kDa subunit family.</text>
</comment>
<dbReference type="GO" id="GO:0051539">
    <property type="term" value="F:4 iron, 4 sulfur cluster binding"/>
    <property type="evidence" value="ECO:0007669"/>
    <property type="project" value="UniProtKB-KW"/>
</dbReference>
<evidence type="ECO:0000256" key="10">
    <source>
        <dbReference type="ARBA" id="ARBA00023014"/>
    </source>
</evidence>
<dbReference type="GO" id="GO:0045333">
    <property type="term" value="P:cellular respiration"/>
    <property type="evidence" value="ECO:0007669"/>
    <property type="project" value="TreeGrafter"/>
</dbReference>
<evidence type="ECO:0000256" key="3">
    <source>
        <dbReference type="ARBA" id="ARBA00007523"/>
    </source>
</evidence>
<keyword evidence="5" id="KW-0285">Flavoprotein</keyword>
<evidence type="ECO:0000256" key="8">
    <source>
        <dbReference type="ARBA" id="ARBA00022967"/>
    </source>
</evidence>
<dbReference type="EMBL" id="FAXC01000139">
    <property type="protein sequence ID" value="CUV08902.1"/>
    <property type="molecule type" value="Genomic_DNA"/>
</dbReference>
<dbReference type="Pfam" id="PF10589">
    <property type="entry name" value="NADH_4Fe-4S"/>
    <property type="match status" value="1"/>
</dbReference>
<dbReference type="InterPro" id="IPR054765">
    <property type="entry name" value="SLBB_dom"/>
</dbReference>
<dbReference type="GO" id="GO:0008137">
    <property type="term" value="F:NADH dehydrogenase (ubiquinone) activity"/>
    <property type="evidence" value="ECO:0007669"/>
    <property type="project" value="InterPro"/>
</dbReference>
<dbReference type="PANTHER" id="PTHR11780:SF10">
    <property type="entry name" value="NADH DEHYDROGENASE [UBIQUINONE] FLAVOPROTEIN 1, MITOCHONDRIAL"/>
    <property type="match status" value="1"/>
</dbReference>
<dbReference type="PROSITE" id="PS00645">
    <property type="entry name" value="COMPLEX1_51K_2"/>
    <property type="match status" value="1"/>
</dbReference>
<dbReference type="InterPro" id="IPR001949">
    <property type="entry name" value="NADH-UbQ_OxRdtase_51kDa_CS"/>
</dbReference>
<proteinExistence type="inferred from homology"/>
<gene>
    <name evidence="13" type="ORF">MGWOODY_Mmi2550</name>
</gene>
<evidence type="ECO:0000256" key="1">
    <source>
        <dbReference type="ARBA" id="ARBA00001917"/>
    </source>
</evidence>
<feature type="domain" description="NADH-ubiquinone oxidoreductase 51kDa subunit iron-sulphur binding" evidence="12">
    <location>
        <begin position="329"/>
        <end position="374"/>
    </location>
</feature>
<dbReference type="FunFam" id="1.20.1440.230:FF:000001">
    <property type="entry name" value="Mitochondrial NADH dehydrogenase flavoprotein 1"/>
    <property type="match status" value="1"/>
</dbReference>
<dbReference type="InterPro" id="IPR011537">
    <property type="entry name" value="NADH-UbQ_OxRdtase_suF"/>
</dbReference>
<dbReference type="NCBIfam" id="TIGR01959">
    <property type="entry name" value="nuoF_fam"/>
    <property type="match status" value="1"/>
</dbReference>
<protein>
    <submittedName>
        <fullName evidence="13">NADH-ubiquinone oxidoreductase chain F</fullName>
        <ecNumber evidence="13">1.6.5.3</ecNumber>
    </submittedName>
</protein>
<comment type="cofactor">
    <cofactor evidence="2">
        <name>[4Fe-4S] cluster</name>
        <dbReference type="ChEBI" id="CHEBI:49883"/>
    </cofactor>
</comment>
<dbReference type="GO" id="GO:0003954">
    <property type="term" value="F:NADH dehydrogenase activity"/>
    <property type="evidence" value="ECO:0007669"/>
    <property type="project" value="TreeGrafter"/>
</dbReference>
<dbReference type="Pfam" id="PF22461">
    <property type="entry name" value="SLBB_2"/>
    <property type="match status" value="1"/>
</dbReference>
<dbReference type="InterPro" id="IPR050837">
    <property type="entry name" value="ComplexI_51kDa_subunit"/>
</dbReference>
<comment type="cofactor">
    <cofactor evidence="1">
        <name>FMN</name>
        <dbReference type="ChEBI" id="CHEBI:58210"/>
    </cofactor>
</comment>
<dbReference type="GO" id="GO:0010181">
    <property type="term" value="F:FMN binding"/>
    <property type="evidence" value="ECO:0007669"/>
    <property type="project" value="InterPro"/>
</dbReference>
<sequence length="432" mass="47564">MNTFKPVLTEHIGQPDCHTLSFYKSVGGYTALEKILKMKPEDVTQEVKDSNLRGRGGAGFSTGVKWGFIPKDSNKPKYLINNADESEPGTFKDRLLMNKAPHQMLEGMIIAAYAIGCHTSFIYIRGEFYKEYKILEKTIAEAYENNILGQNILGSNYNLDIVIHRGAGAYICGEETGLIESLEGKRGWPRIKPPFPAIEGYLQSPTIVNNVETLSCIPHIINRGSSWFKSIGPEKGPGPRLFCISGCINKPGVYEEPMGISLKELIYEKAGGIPDDKQLKAVFPGGSSSAILTAEEALDVKMDFEDLVEKKSMLGSAGVIVMDETVDMVQACLNIARFYAHESCGQCTPCREGTVWLVKMLTRLVNGGGKPNDIDMLFEITDNIGGLIDFSKGSYGKTICPFGEAVAWPVRSLVEKFKAEFLEYLPEEKAVA</sequence>
<organism evidence="13">
    <name type="scientific">hydrothermal vent metagenome</name>
    <dbReference type="NCBI Taxonomy" id="652676"/>
    <lineage>
        <taxon>unclassified sequences</taxon>
        <taxon>metagenomes</taxon>
        <taxon>ecological metagenomes</taxon>
    </lineage>
</organism>
<evidence type="ECO:0000256" key="5">
    <source>
        <dbReference type="ARBA" id="ARBA00022630"/>
    </source>
</evidence>
<keyword evidence="6" id="KW-0288">FMN</keyword>
<evidence type="ECO:0000256" key="6">
    <source>
        <dbReference type="ARBA" id="ARBA00022643"/>
    </source>
</evidence>
<evidence type="ECO:0000256" key="11">
    <source>
        <dbReference type="ARBA" id="ARBA00023027"/>
    </source>
</evidence>
<dbReference type="SUPFAM" id="SSF142984">
    <property type="entry name" value="Nqo1 middle domain-like"/>
    <property type="match status" value="1"/>
</dbReference>
<dbReference type="InterPro" id="IPR019575">
    <property type="entry name" value="Nuop51_4Fe4S-bd"/>
</dbReference>
<dbReference type="SMART" id="SM00928">
    <property type="entry name" value="NADH_4Fe-4S"/>
    <property type="match status" value="1"/>
</dbReference>
<dbReference type="PANTHER" id="PTHR11780">
    <property type="entry name" value="NADH-UBIQUINONE OXIDOREDUCTASE FLAVOPROTEIN 1 NDUFV1"/>
    <property type="match status" value="1"/>
</dbReference>
<dbReference type="SUPFAM" id="SSF142019">
    <property type="entry name" value="Nqo1 FMN-binding domain-like"/>
    <property type="match status" value="1"/>
</dbReference>
<name>A0A160VF32_9ZZZZ</name>
<accession>A0A160VF32</accession>
<keyword evidence="7" id="KW-0479">Metal-binding</keyword>
<dbReference type="InterPro" id="IPR037207">
    <property type="entry name" value="Nuop51_4Fe4S-bd_sf"/>
</dbReference>
<dbReference type="NCBIfam" id="NF010120">
    <property type="entry name" value="PRK13596.1"/>
    <property type="match status" value="1"/>
</dbReference>
<dbReference type="AlphaFoldDB" id="A0A160VF32"/>
<keyword evidence="4" id="KW-0004">4Fe-4S</keyword>
<dbReference type="EC" id="1.6.5.3" evidence="13"/>
<dbReference type="SUPFAM" id="SSF140490">
    <property type="entry name" value="Nqo1C-terminal domain-like"/>
    <property type="match status" value="1"/>
</dbReference>
<dbReference type="FunFam" id="3.40.50.11540:FF:000001">
    <property type="entry name" value="NADH dehydrogenase [ubiquinone] flavoprotein 1, mitochondrial"/>
    <property type="match status" value="1"/>
</dbReference>